<proteinExistence type="predicted"/>
<name>A0A0A9NCT6_ARUDO</name>
<organism evidence="1">
    <name type="scientific">Arundo donax</name>
    <name type="common">Giant reed</name>
    <name type="synonym">Donax arundinaceus</name>
    <dbReference type="NCBI Taxonomy" id="35708"/>
    <lineage>
        <taxon>Eukaryota</taxon>
        <taxon>Viridiplantae</taxon>
        <taxon>Streptophyta</taxon>
        <taxon>Embryophyta</taxon>
        <taxon>Tracheophyta</taxon>
        <taxon>Spermatophyta</taxon>
        <taxon>Magnoliopsida</taxon>
        <taxon>Liliopsida</taxon>
        <taxon>Poales</taxon>
        <taxon>Poaceae</taxon>
        <taxon>PACMAD clade</taxon>
        <taxon>Arundinoideae</taxon>
        <taxon>Arundineae</taxon>
        <taxon>Arundo</taxon>
    </lineage>
</organism>
<dbReference type="AlphaFoldDB" id="A0A0A9NCT6"/>
<dbReference type="EMBL" id="GBRH01259314">
    <property type="protein sequence ID" value="JAD38581.1"/>
    <property type="molecule type" value="Transcribed_RNA"/>
</dbReference>
<reference evidence="1" key="2">
    <citation type="journal article" date="2015" name="Data Brief">
        <title>Shoot transcriptome of the giant reed, Arundo donax.</title>
        <authorList>
            <person name="Barrero R.A."/>
            <person name="Guerrero F.D."/>
            <person name="Moolhuijzen P."/>
            <person name="Goolsby J.A."/>
            <person name="Tidwell J."/>
            <person name="Bellgard S.E."/>
            <person name="Bellgard M.I."/>
        </authorList>
    </citation>
    <scope>NUCLEOTIDE SEQUENCE</scope>
    <source>
        <tissue evidence="1">Shoot tissue taken approximately 20 cm above the soil surface</tissue>
    </source>
</reference>
<protein>
    <submittedName>
        <fullName evidence="1">Uncharacterized protein</fullName>
    </submittedName>
</protein>
<evidence type="ECO:0000313" key="1">
    <source>
        <dbReference type="EMBL" id="JAD38581.1"/>
    </source>
</evidence>
<reference evidence="1" key="1">
    <citation type="submission" date="2014-09" db="EMBL/GenBank/DDBJ databases">
        <authorList>
            <person name="Magalhaes I.L.F."/>
            <person name="Oliveira U."/>
            <person name="Santos F.R."/>
            <person name="Vidigal T.H.D.A."/>
            <person name="Brescovit A.D."/>
            <person name="Santos A.J."/>
        </authorList>
    </citation>
    <scope>NUCLEOTIDE SEQUENCE</scope>
    <source>
        <tissue evidence="1">Shoot tissue taken approximately 20 cm above the soil surface</tissue>
    </source>
</reference>
<accession>A0A0A9NCT6</accession>
<sequence>MDWDKVTALAKLTLLIILLKKKGIMWSIDMEMSVWDMYTPCCFAD</sequence>